<evidence type="ECO:0000256" key="3">
    <source>
        <dbReference type="ARBA" id="ARBA00023239"/>
    </source>
</evidence>
<dbReference type="NCBIfam" id="NF004283">
    <property type="entry name" value="PRK05692.1"/>
    <property type="match status" value="1"/>
</dbReference>
<dbReference type="PROSITE" id="PS50991">
    <property type="entry name" value="PYR_CT"/>
    <property type="match status" value="1"/>
</dbReference>
<evidence type="ECO:0000313" key="5">
    <source>
        <dbReference type="EMBL" id="TMI89087.1"/>
    </source>
</evidence>
<dbReference type="SUPFAM" id="SSF51569">
    <property type="entry name" value="Aldolase"/>
    <property type="match status" value="1"/>
</dbReference>
<dbReference type="GO" id="GO:0004419">
    <property type="term" value="F:hydroxymethylglutaryl-CoA lyase activity"/>
    <property type="evidence" value="ECO:0007669"/>
    <property type="project" value="TreeGrafter"/>
</dbReference>
<feature type="domain" description="Pyruvate carboxyltransferase" evidence="4">
    <location>
        <begin position="8"/>
        <end position="275"/>
    </location>
</feature>
<dbReference type="InterPro" id="IPR000891">
    <property type="entry name" value="PYR_CT"/>
</dbReference>
<keyword evidence="2" id="KW-0479">Metal-binding</keyword>
<dbReference type="PANTHER" id="PTHR42738">
    <property type="entry name" value="HYDROXYMETHYLGLUTARYL-COA LYASE"/>
    <property type="match status" value="1"/>
</dbReference>
<proteinExistence type="inferred from homology"/>
<dbReference type="InterPro" id="IPR043594">
    <property type="entry name" value="HMGL"/>
</dbReference>
<gene>
    <name evidence="5" type="ORF">E6H00_10830</name>
</gene>
<comment type="similarity">
    <text evidence="1">Belongs to the HMG-CoA lyase family.</text>
</comment>
<dbReference type="GO" id="GO:0006552">
    <property type="term" value="P:L-leucine catabolic process"/>
    <property type="evidence" value="ECO:0007669"/>
    <property type="project" value="TreeGrafter"/>
</dbReference>
<dbReference type="Proteomes" id="UP000318509">
    <property type="component" value="Unassembled WGS sequence"/>
</dbReference>
<dbReference type="FunFam" id="3.20.20.70:FF:000071">
    <property type="entry name" value="Hydroxymethylglutaryl-CoA lyase"/>
    <property type="match status" value="1"/>
</dbReference>
<comment type="caution">
    <text evidence="5">The sequence shown here is derived from an EMBL/GenBank/DDBJ whole genome shotgun (WGS) entry which is preliminary data.</text>
</comment>
<name>A0A537JZW9_9BACT</name>
<evidence type="ECO:0000259" key="4">
    <source>
        <dbReference type="PROSITE" id="PS50991"/>
    </source>
</evidence>
<dbReference type="Pfam" id="PF00682">
    <property type="entry name" value="HMGL-like"/>
    <property type="match status" value="1"/>
</dbReference>
<dbReference type="AlphaFoldDB" id="A0A537JZW9"/>
<evidence type="ECO:0000256" key="2">
    <source>
        <dbReference type="ARBA" id="ARBA00022723"/>
    </source>
</evidence>
<protein>
    <submittedName>
        <fullName evidence="5">Hydroxymethylglutaryl-CoA lyase</fullName>
    </submittedName>
</protein>
<evidence type="ECO:0000256" key="1">
    <source>
        <dbReference type="ARBA" id="ARBA00009405"/>
    </source>
</evidence>
<dbReference type="InterPro" id="IPR013785">
    <property type="entry name" value="Aldolase_TIM"/>
</dbReference>
<dbReference type="PANTHER" id="PTHR42738:SF7">
    <property type="entry name" value="HYDROXYMETHYLGLUTARYL-COA LYASE"/>
    <property type="match status" value="1"/>
</dbReference>
<evidence type="ECO:0000313" key="6">
    <source>
        <dbReference type="Proteomes" id="UP000318509"/>
    </source>
</evidence>
<organism evidence="5 6">
    <name type="scientific">Candidatus Segetimicrobium genomatis</name>
    <dbReference type="NCBI Taxonomy" id="2569760"/>
    <lineage>
        <taxon>Bacteria</taxon>
        <taxon>Bacillati</taxon>
        <taxon>Candidatus Sysuimicrobiota</taxon>
        <taxon>Candidatus Sysuimicrobiia</taxon>
        <taxon>Candidatus Sysuimicrobiales</taxon>
        <taxon>Candidatus Segetimicrobiaceae</taxon>
        <taxon>Candidatus Segetimicrobium</taxon>
    </lineage>
</organism>
<sequence length="304" mass="31695">MDRAPRRVRVVEVGPRDGLQNESAVVSVDVRVQFIMGLAAAGCPVIEAGAFVRPDRIPQMANTEEVFRCLQGVEGSVFTALVPNRQGMERALRAGAREVAVFTAASEAFARHNINMGIEESLAAFREVMALAASAGCRVRGYVSTSWWCPYSGRVAPERVRSVARALVEMGCYEVAISDTIGAATPAEVISLLEDLSRDLPAGAIAVHFHDTRGTALANVLAALACGVSTVDAAAGGLGGCPYAPGASGNLATEDLLYMLHGMGIATGIDLEAVAAASRALAGPLGHPLPSRYLEAGRLPPRGS</sequence>
<reference evidence="5 6" key="1">
    <citation type="journal article" date="2019" name="Nat. Microbiol.">
        <title>Mediterranean grassland soil C-N compound turnover is dependent on rainfall and depth, and is mediated by genomically divergent microorganisms.</title>
        <authorList>
            <person name="Diamond S."/>
            <person name="Andeer P.F."/>
            <person name="Li Z."/>
            <person name="Crits-Christoph A."/>
            <person name="Burstein D."/>
            <person name="Anantharaman K."/>
            <person name="Lane K.R."/>
            <person name="Thomas B.C."/>
            <person name="Pan C."/>
            <person name="Northen T.R."/>
            <person name="Banfield J.F."/>
        </authorList>
    </citation>
    <scope>NUCLEOTIDE SEQUENCE [LARGE SCALE GENOMIC DNA]</scope>
    <source>
        <strain evidence="5">NP_3</strain>
    </source>
</reference>
<dbReference type="GO" id="GO:0046951">
    <property type="term" value="P:ketone body biosynthetic process"/>
    <property type="evidence" value="ECO:0007669"/>
    <property type="project" value="TreeGrafter"/>
</dbReference>
<dbReference type="Gene3D" id="3.20.20.70">
    <property type="entry name" value="Aldolase class I"/>
    <property type="match status" value="1"/>
</dbReference>
<dbReference type="EMBL" id="VBAK01000130">
    <property type="protein sequence ID" value="TMI89087.1"/>
    <property type="molecule type" value="Genomic_DNA"/>
</dbReference>
<dbReference type="GO" id="GO:0046872">
    <property type="term" value="F:metal ion binding"/>
    <property type="evidence" value="ECO:0007669"/>
    <property type="project" value="UniProtKB-KW"/>
</dbReference>
<dbReference type="CDD" id="cd07938">
    <property type="entry name" value="DRE_TIM_HMGL"/>
    <property type="match status" value="1"/>
</dbReference>
<accession>A0A537JZW9</accession>
<keyword evidence="3 5" id="KW-0456">Lyase</keyword>